<evidence type="ECO:0000313" key="3">
    <source>
        <dbReference type="Proteomes" id="UP001140074"/>
    </source>
</evidence>
<sequence length="375" mass="41506">MASVFGKLQTLVTTVVSPAAQRSPPTPTQAAFDADTCNSLLQLPLVSPSKTTSDPSGTPTSALSGDTLLHPSAPNRRHRRLTDATDSSASTAVSADHSATEPPVTRQDIDRLLPYRMPDLERLSRLHPVSKILQQSSWDCGLACVCMVLRAFGYTTCTIAQLTRHANTSSIWTIDLVYLLHQFLQADFTYYTKCLGVNPEHTQHDFYQGLDDDEARVMRLFACARRDPALHIVQIVIPLIDLQRFLVHRQYVAILLVDNTLLKCIACERSLQANRTAHHHHARSRSANIFGFGKPSNSGAPASSAGGMFAWFSRRRHMDGYLGHYILLLAYIPSLDMFLYRDPGISEEYCLATATTINAARNRPGTDADCIILKL</sequence>
<accession>A0A9W8IJN5</accession>
<dbReference type="EMBL" id="JANBUY010000056">
    <property type="protein sequence ID" value="KAJ2865599.1"/>
    <property type="molecule type" value="Genomic_DNA"/>
</dbReference>
<protein>
    <recommendedName>
        <fullName evidence="4">Guanylyl cyclase</fullName>
    </recommendedName>
</protein>
<feature type="compositionally biased region" description="Low complexity" evidence="1">
    <location>
        <begin position="84"/>
        <end position="97"/>
    </location>
</feature>
<feature type="region of interest" description="Disordered" evidence="1">
    <location>
        <begin position="46"/>
        <end position="110"/>
    </location>
</feature>
<dbReference type="AlphaFoldDB" id="A0A9W8IJN5"/>
<name>A0A9W8IJN5_9FUNG</name>
<comment type="caution">
    <text evidence="2">The sequence shown here is derived from an EMBL/GenBank/DDBJ whole genome shotgun (WGS) entry which is preliminary data.</text>
</comment>
<dbReference type="PANTHER" id="PTHR31400:SF1">
    <property type="entry name" value="PROTEIN GUCD1"/>
    <property type="match status" value="1"/>
</dbReference>
<dbReference type="Proteomes" id="UP001140074">
    <property type="component" value="Unassembled WGS sequence"/>
</dbReference>
<evidence type="ECO:0008006" key="4">
    <source>
        <dbReference type="Google" id="ProtNLM"/>
    </source>
</evidence>
<dbReference type="PANTHER" id="PTHR31400">
    <property type="entry name" value="GUANYLYL CYCLASE DOMAIN CONTAINING PROTEIN 1 GUCD1"/>
    <property type="match status" value="1"/>
</dbReference>
<organism evidence="2 3">
    <name type="scientific">Coemansia aciculifera</name>
    <dbReference type="NCBI Taxonomy" id="417176"/>
    <lineage>
        <taxon>Eukaryota</taxon>
        <taxon>Fungi</taxon>
        <taxon>Fungi incertae sedis</taxon>
        <taxon>Zoopagomycota</taxon>
        <taxon>Kickxellomycotina</taxon>
        <taxon>Kickxellomycetes</taxon>
        <taxon>Kickxellales</taxon>
        <taxon>Kickxellaceae</taxon>
        <taxon>Coemansia</taxon>
    </lineage>
</organism>
<keyword evidence="3" id="KW-1185">Reference proteome</keyword>
<feature type="compositionally biased region" description="Polar residues" evidence="1">
    <location>
        <begin position="48"/>
        <end position="64"/>
    </location>
</feature>
<reference evidence="2" key="1">
    <citation type="submission" date="2022-07" db="EMBL/GenBank/DDBJ databases">
        <title>Phylogenomic reconstructions and comparative analyses of Kickxellomycotina fungi.</title>
        <authorList>
            <person name="Reynolds N.K."/>
            <person name="Stajich J.E."/>
            <person name="Barry K."/>
            <person name="Grigoriev I.V."/>
            <person name="Crous P."/>
            <person name="Smith M.E."/>
        </authorList>
    </citation>
    <scope>NUCLEOTIDE SEQUENCE</scope>
    <source>
        <strain evidence="2">RSA 476</strain>
    </source>
</reference>
<evidence type="ECO:0000256" key="1">
    <source>
        <dbReference type="SAM" id="MobiDB-lite"/>
    </source>
</evidence>
<proteinExistence type="predicted"/>
<dbReference type="InterPro" id="IPR018616">
    <property type="entry name" value="GUCD1"/>
</dbReference>
<dbReference type="Pfam" id="PF09778">
    <property type="entry name" value="Guanylate_cyc_2"/>
    <property type="match status" value="2"/>
</dbReference>
<evidence type="ECO:0000313" key="2">
    <source>
        <dbReference type="EMBL" id="KAJ2865599.1"/>
    </source>
</evidence>
<gene>
    <name evidence="2" type="ORF">GGH94_002116</name>
</gene>